<dbReference type="SUPFAM" id="SSF88713">
    <property type="entry name" value="Glycoside hydrolase/deacetylase"/>
    <property type="match status" value="1"/>
</dbReference>
<dbReference type="RefSeq" id="WP_231443028.1">
    <property type="nucleotide sequence ID" value="NZ_JAJOMB010000008.1"/>
</dbReference>
<evidence type="ECO:0000313" key="2">
    <source>
        <dbReference type="EMBL" id="MCD5312620.1"/>
    </source>
</evidence>
<dbReference type="InterPro" id="IPR011330">
    <property type="entry name" value="Glyco_hydro/deAcase_b/a-brl"/>
</dbReference>
<comment type="caution">
    <text evidence="2">The sequence shown here is derived from an EMBL/GenBank/DDBJ whole genome shotgun (WGS) entry which is preliminary data.</text>
</comment>
<dbReference type="Pfam" id="PF01522">
    <property type="entry name" value="Polysacc_deac_1"/>
    <property type="match status" value="1"/>
</dbReference>
<dbReference type="GO" id="GO:0005975">
    <property type="term" value="P:carbohydrate metabolic process"/>
    <property type="evidence" value="ECO:0007669"/>
    <property type="project" value="InterPro"/>
</dbReference>
<evidence type="ECO:0000313" key="3">
    <source>
        <dbReference type="Proteomes" id="UP001138997"/>
    </source>
</evidence>
<dbReference type="PROSITE" id="PS51677">
    <property type="entry name" value="NODB"/>
    <property type="match status" value="1"/>
</dbReference>
<dbReference type="InterPro" id="IPR050248">
    <property type="entry name" value="Polysacc_deacetylase_ArnD"/>
</dbReference>
<dbReference type="InterPro" id="IPR002509">
    <property type="entry name" value="NODB_dom"/>
</dbReference>
<dbReference type="CDD" id="cd10959">
    <property type="entry name" value="CE4_NodB_like_3"/>
    <property type="match status" value="1"/>
</dbReference>
<dbReference type="EMBL" id="JAJOMB010000008">
    <property type="protein sequence ID" value="MCD5312620.1"/>
    <property type="molecule type" value="Genomic_DNA"/>
</dbReference>
<keyword evidence="3" id="KW-1185">Reference proteome</keyword>
<proteinExistence type="predicted"/>
<dbReference type="AlphaFoldDB" id="A0A9X1NEJ3"/>
<dbReference type="Gene3D" id="3.20.20.370">
    <property type="entry name" value="Glycoside hydrolase/deacetylase"/>
    <property type="match status" value="1"/>
</dbReference>
<sequence length="289" mass="31437">MTEASVRPAARRPLLDLSARLVRRGYVCDYEVGERQLPEPDKVLKYGRPALLAVSTVAAVATSEKVVGLTYDDGPDPVYTPQVLEALAASGNRATFFVMVEQAEKYPDLVRRIIAEGHEIALHGIDHTRLSSLPIKEAVALIRDGKSRLERITGRKVLLFRPTYGAQTIGQYLATRALGMDVVVWSAWARDWDGSDAATIAERAIGSLHQGGIVLLHDFSGDGVGASDPETGEGLDRGEATRLLLAGMAERNYTSRTCSELLAKYPAVRTVWAEKRDPNRPTGGMPDAN</sequence>
<dbReference type="PANTHER" id="PTHR10587">
    <property type="entry name" value="GLYCOSYL TRANSFERASE-RELATED"/>
    <property type="match status" value="1"/>
</dbReference>
<protein>
    <submittedName>
        <fullName evidence="2">Polysaccharide deacetylase family protein</fullName>
    </submittedName>
</protein>
<evidence type="ECO:0000259" key="1">
    <source>
        <dbReference type="PROSITE" id="PS51677"/>
    </source>
</evidence>
<accession>A0A9X1NEJ3</accession>
<feature type="domain" description="NodB homology" evidence="1">
    <location>
        <begin position="65"/>
        <end position="256"/>
    </location>
</feature>
<organism evidence="2 3">
    <name type="scientific">Kineosporia babensis</name>
    <dbReference type="NCBI Taxonomy" id="499548"/>
    <lineage>
        <taxon>Bacteria</taxon>
        <taxon>Bacillati</taxon>
        <taxon>Actinomycetota</taxon>
        <taxon>Actinomycetes</taxon>
        <taxon>Kineosporiales</taxon>
        <taxon>Kineosporiaceae</taxon>
        <taxon>Kineosporia</taxon>
    </lineage>
</organism>
<name>A0A9X1NEJ3_9ACTN</name>
<gene>
    <name evidence="2" type="ORF">LR394_17065</name>
</gene>
<dbReference type="GO" id="GO:0016810">
    <property type="term" value="F:hydrolase activity, acting on carbon-nitrogen (but not peptide) bonds"/>
    <property type="evidence" value="ECO:0007669"/>
    <property type="project" value="InterPro"/>
</dbReference>
<reference evidence="2" key="1">
    <citation type="submission" date="2021-11" db="EMBL/GenBank/DDBJ databases">
        <title>Streptomyces corallinus and Kineosporia corallina sp. nov., two new coral-derived marine actinobacteria.</title>
        <authorList>
            <person name="Buangrab K."/>
            <person name="Sutthacheep M."/>
            <person name="Yeemin T."/>
            <person name="Harunari E."/>
            <person name="Igarashi Y."/>
            <person name="Sripreechasak P."/>
            <person name="Kanchanasin P."/>
            <person name="Tanasupawat S."/>
            <person name="Phongsopitanun W."/>
        </authorList>
    </citation>
    <scope>NUCLEOTIDE SEQUENCE</scope>
    <source>
        <strain evidence="2">JCM 31032</strain>
    </source>
</reference>
<dbReference type="Proteomes" id="UP001138997">
    <property type="component" value="Unassembled WGS sequence"/>
</dbReference>